<dbReference type="OrthoDB" id="430354at2759"/>
<keyword evidence="9" id="KW-0325">Glycoprotein</keyword>
<dbReference type="EMBL" id="MCGO01000003">
    <property type="protein sequence ID" value="ORY52511.1"/>
    <property type="molecule type" value="Genomic_DNA"/>
</dbReference>
<dbReference type="Proteomes" id="UP000193642">
    <property type="component" value="Unassembled WGS sequence"/>
</dbReference>
<accession>A0A1Y2CZQ2</accession>
<evidence type="ECO:0000256" key="3">
    <source>
        <dbReference type="ARBA" id="ARBA00022676"/>
    </source>
</evidence>
<dbReference type="PANTHER" id="PTHR31392:SF1">
    <property type="entry name" value="ALPHA-1,3-MANNOSYLTRANSFERASE MNN1-RELATED"/>
    <property type="match status" value="1"/>
</dbReference>
<dbReference type="GO" id="GO:0005794">
    <property type="term" value="C:Golgi apparatus"/>
    <property type="evidence" value="ECO:0007669"/>
    <property type="project" value="TreeGrafter"/>
</dbReference>
<dbReference type="Pfam" id="PF11051">
    <property type="entry name" value="Mannosyl_trans3"/>
    <property type="match status" value="1"/>
</dbReference>
<keyword evidence="5" id="KW-0812">Transmembrane</keyword>
<gene>
    <name evidence="10" type="ORF">BCR33DRAFT_319416</name>
</gene>
<evidence type="ECO:0000313" key="11">
    <source>
        <dbReference type="Proteomes" id="UP000193642"/>
    </source>
</evidence>
<name>A0A1Y2CZQ2_9FUNG</name>
<comment type="caution">
    <text evidence="10">The sequence shown here is derived from an EMBL/GenBank/DDBJ whole genome shotgun (WGS) entry which is preliminary data.</text>
</comment>
<protein>
    <recommendedName>
        <fullName evidence="12">Glycosyltransferase family 71 protein</fullName>
    </recommendedName>
</protein>
<sequence>MDYLNGEEGKLFPRVFGGTLQSIKEPFNVQSVWIKINRYAREIADEGSYPRSQFLYMGRFARANLIAYTVLYDKPSLQPLLKPKTQSDDEFTAELERLVADLSKTLYPWMSPTFKSIKDIQTHFQTIPKGKPQEGIIFTTGKWHFELTVHAIMTLRKVLNCSLPIEVHYGGPSDLTPQMIKAFNALPNTVAIDTVTNYFTSETKKFGGWSLKPFALLASSFASVIFIDADALFFQDPHTLLHSATFAKHGQVFFHDRSLFRNDPVEWFRGINPHHTHYASTLRYMNGLSWHEMESGVVVVDKRVTGNLHALMAVCNMNSKVERDEVTYKKMHGDKETYWISWDLLRVPYSFVPTYGGTVGYKNSTTGAICGGLFHTDEHQRPLWWNGGVIANKHHNKEDNL</sequence>
<keyword evidence="7" id="KW-1133">Transmembrane helix</keyword>
<evidence type="ECO:0000256" key="9">
    <source>
        <dbReference type="ARBA" id="ARBA00023180"/>
    </source>
</evidence>
<evidence type="ECO:0000256" key="2">
    <source>
        <dbReference type="ARBA" id="ARBA00009105"/>
    </source>
</evidence>
<dbReference type="InterPro" id="IPR022751">
    <property type="entry name" value="Alpha_mannosyltransferase"/>
</dbReference>
<dbReference type="AlphaFoldDB" id="A0A1Y2CZQ2"/>
<organism evidence="10 11">
    <name type="scientific">Rhizoclosmatium globosum</name>
    <dbReference type="NCBI Taxonomy" id="329046"/>
    <lineage>
        <taxon>Eukaryota</taxon>
        <taxon>Fungi</taxon>
        <taxon>Fungi incertae sedis</taxon>
        <taxon>Chytridiomycota</taxon>
        <taxon>Chytridiomycota incertae sedis</taxon>
        <taxon>Chytridiomycetes</taxon>
        <taxon>Chytridiales</taxon>
        <taxon>Chytriomycetaceae</taxon>
        <taxon>Rhizoclosmatium</taxon>
    </lineage>
</organism>
<keyword evidence="3" id="KW-0328">Glycosyltransferase</keyword>
<dbReference type="SUPFAM" id="SSF53448">
    <property type="entry name" value="Nucleotide-diphospho-sugar transferases"/>
    <property type="match status" value="1"/>
</dbReference>
<evidence type="ECO:0000256" key="8">
    <source>
        <dbReference type="ARBA" id="ARBA00023136"/>
    </source>
</evidence>
<evidence type="ECO:0008006" key="12">
    <source>
        <dbReference type="Google" id="ProtNLM"/>
    </source>
</evidence>
<dbReference type="GO" id="GO:0000033">
    <property type="term" value="F:alpha-1,3-mannosyltransferase activity"/>
    <property type="evidence" value="ECO:0007669"/>
    <property type="project" value="TreeGrafter"/>
</dbReference>
<evidence type="ECO:0000256" key="4">
    <source>
        <dbReference type="ARBA" id="ARBA00022679"/>
    </source>
</evidence>
<reference evidence="10 11" key="1">
    <citation type="submission" date="2016-07" db="EMBL/GenBank/DDBJ databases">
        <title>Pervasive Adenine N6-methylation of Active Genes in Fungi.</title>
        <authorList>
            <consortium name="DOE Joint Genome Institute"/>
            <person name="Mondo S.J."/>
            <person name="Dannebaum R.O."/>
            <person name="Kuo R.C."/>
            <person name="Labutti K."/>
            <person name="Haridas S."/>
            <person name="Kuo A."/>
            <person name="Salamov A."/>
            <person name="Ahrendt S.R."/>
            <person name="Lipzen A."/>
            <person name="Sullivan W."/>
            <person name="Andreopoulos W.B."/>
            <person name="Clum A."/>
            <person name="Lindquist E."/>
            <person name="Daum C."/>
            <person name="Ramamoorthy G.K."/>
            <person name="Gryganskyi A."/>
            <person name="Culley D."/>
            <person name="Magnuson J.K."/>
            <person name="James T.Y."/>
            <person name="O'Malley M.A."/>
            <person name="Stajich J.E."/>
            <person name="Spatafora J.W."/>
            <person name="Visel A."/>
            <person name="Grigoriev I.V."/>
        </authorList>
    </citation>
    <scope>NUCLEOTIDE SEQUENCE [LARGE SCALE GENOMIC DNA]</scope>
    <source>
        <strain evidence="10 11">JEL800</strain>
    </source>
</reference>
<comment type="similarity">
    <text evidence="2">Belongs to the MNN1/MNT family.</text>
</comment>
<keyword evidence="6" id="KW-0735">Signal-anchor</keyword>
<keyword evidence="8" id="KW-0472">Membrane</keyword>
<evidence type="ECO:0000313" key="10">
    <source>
        <dbReference type="EMBL" id="ORY52511.1"/>
    </source>
</evidence>
<evidence type="ECO:0000256" key="6">
    <source>
        <dbReference type="ARBA" id="ARBA00022968"/>
    </source>
</evidence>
<keyword evidence="11" id="KW-1185">Reference proteome</keyword>
<evidence type="ECO:0000256" key="7">
    <source>
        <dbReference type="ARBA" id="ARBA00022989"/>
    </source>
</evidence>
<keyword evidence="4" id="KW-0808">Transferase</keyword>
<evidence type="ECO:0000256" key="1">
    <source>
        <dbReference type="ARBA" id="ARBA00004606"/>
    </source>
</evidence>
<dbReference type="GO" id="GO:0016020">
    <property type="term" value="C:membrane"/>
    <property type="evidence" value="ECO:0007669"/>
    <property type="project" value="UniProtKB-SubCell"/>
</dbReference>
<evidence type="ECO:0000256" key="5">
    <source>
        <dbReference type="ARBA" id="ARBA00022692"/>
    </source>
</evidence>
<comment type="subcellular location">
    <subcellularLocation>
        <location evidence="1">Membrane</location>
        <topology evidence="1">Single-pass type II membrane protein</topology>
    </subcellularLocation>
</comment>
<proteinExistence type="inferred from homology"/>
<dbReference type="InterPro" id="IPR029044">
    <property type="entry name" value="Nucleotide-diphossugar_trans"/>
</dbReference>
<dbReference type="GO" id="GO:0006493">
    <property type="term" value="P:protein O-linked glycosylation"/>
    <property type="evidence" value="ECO:0007669"/>
    <property type="project" value="TreeGrafter"/>
</dbReference>
<dbReference type="PANTHER" id="PTHR31392">
    <property type="entry name" value="ALPHA-1,3-MANNOSYLTRANSFERASE MNN1-RELATED"/>
    <property type="match status" value="1"/>
</dbReference>